<dbReference type="PANTHER" id="PTHR11219">
    <property type="entry name" value="TENEURIN AND N-ACETYLGLUCOSAMINE-1-PHOSPHODIESTER ALPHA-N-ACETYLGLUCOSAMINIDASE"/>
    <property type="match status" value="1"/>
</dbReference>
<reference evidence="8" key="1">
    <citation type="journal article" date="2023" name="Commun. Biol.">
        <title>Genome analysis of Parmales, the sister group of diatoms, reveals the evolutionary specialization of diatoms from phago-mixotrophs to photoautotrophs.</title>
        <authorList>
            <person name="Ban H."/>
            <person name="Sato S."/>
            <person name="Yoshikawa S."/>
            <person name="Yamada K."/>
            <person name="Nakamura Y."/>
            <person name="Ichinomiya M."/>
            <person name="Sato N."/>
            <person name="Blanc-Mathieu R."/>
            <person name="Endo H."/>
            <person name="Kuwata A."/>
            <person name="Ogata H."/>
        </authorList>
    </citation>
    <scope>NUCLEOTIDE SEQUENCE [LARGE SCALE GENOMIC DNA]</scope>
</reference>
<dbReference type="PROSITE" id="PS01186">
    <property type="entry name" value="EGF_2"/>
    <property type="match status" value="3"/>
</dbReference>
<dbReference type="PRINTS" id="PR00011">
    <property type="entry name" value="EGFLAMININ"/>
</dbReference>
<comment type="caution">
    <text evidence="7">The sequence shown here is derived from an EMBL/GenBank/DDBJ whole genome shotgun (WGS) entry which is preliminary data.</text>
</comment>
<dbReference type="GO" id="GO:0007157">
    <property type="term" value="P:heterophilic cell-cell adhesion via plasma membrane cell adhesion molecules"/>
    <property type="evidence" value="ECO:0007669"/>
    <property type="project" value="TreeGrafter"/>
</dbReference>
<feature type="disulfide bond" evidence="4">
    <location>
        <begin position="43"/>
        <end position="52"/>
    </location>
</feature>
<dbReference type="GO" id="GO:0050839">
    <property type="term" value="F:cell adhesion molecule binding"/>
    <property type="evidence" value="ECO:0007669"/>
    <property type="project" value="TreeGrafter"/>
</dbReference>
<keyword evidence="8" id="KW-1185">Reference proteome</keyword>
<protein>
    <recommendedName>
        <fullName evidence="6">EGF-like domain-containing protein</fullName>
    </recommendedName>
</protein>
<dbReference type="PANTHER" id="PTHR11219:SF69">
    <property type="entry name" value="TENEURIN-A"/>
    <property type="match status" value="1"/>
</dbReference>
<dbReference type="GO" id="GO:0042803">
    <property type="term" value="F:protein homodimerization activity"/>
    <property type="evidence" value="ECO:0007669"/>
    <property type="project" value="TreeGrafter"/>
</dbReference>
<dbReference type="SMART" id="SM00181">
    <property type="entry name" value="EGF"/>
    <property type="match status" value="5"/>
</dbReference>
<dbReference type="EMBL" id="BRYA01000098">
    <property type="protein sequence ID" value="GMI39163.1"/>
    <property type="molecule type" value="Genomic_DNA"/>
</dbReference>
<gene>
    <name evidence="7" type="ORF">TrCOL_g10435</name>
</gene>
<evidence type="ECO:0000259" key="6">
    <source>
        <dbReference type="PROSITE" id="PS50026"/>
    </source>
</evidence>
<organism evidence="7 8">
    <name type="scientific">Triparma columacea</name>
    <dbReference type="NCBI Taxonomy" id="722753"/>
    <lineage>
        <taxon>Eukaryota</taxon>
        <taxon>Sar</taxon>
        <taxon>Stramenopiles</taxon>
        <taxon>Ochrophyta</taxon>
        <taxon>Bolidophyceae</taxon>
        <taxon>Parmales</taxon>
        <taxon>Triparmaceae</taxon>
        <taxon>Triparma</taxon>
    </lineage>
</organism>
<dbReference type="Proteomes" id="UP001165065">
    <property type="component" value="Unassembled WGS sequence"/>
</dbReference>
<feature type="disulfide bond" evidence="4">
    <location>
        <begin position="448"/>
        <end position="457"/>
    </location>
</feature>
<feature type="chain" id="PRO_5040816593" description="EGF-like domain-containing protein" evidence="5">
    <location>
        <begin position="17"/>
        <end position="703"/>
    </location>
</feature>
<dbReference type="GO" id="GO:0046982">
    <property type="term" value="F:protein heterodimerization activity"/>
    <property type="evidence" value="ECO:0007669"/>
    <property type="project" value="TreeGrafter"/>
</dbReference>
<evidence type="ECO:0000313" key="7">
    <source>
        <dbReference type="EMBL" id="GMI39163.1"/>
    </source>
</evidence>
<dbReference type="Pfam" id="PF07974">
    <property type="entry name" value="EGF_2"/>
    <property type="match status" value="2"/>
</dbReference>
<comment type="caution">
    <text evidence="4">Lacks conserved residue(s) required for the propagation of feature annotation.</text>
</comment>
<feature type="disulfide bond" evidence="4">
    <location>
        <begin position="24"/>
        <end position="34"/>
    </location>
</feature>
<keyword evidence="3 4" id="KW-1015">Disulfide bond</keyword>
<evidence type="ECO:0000256" key="3">
    <source>
        <dbReference type="ARBA" id="ARBA00023157"/>
    </source>
</evidence>
<keyword evidence="2" id="KW-0677">Repeat</keyword>
<evidence type="ECO:0000256" key="2">
    <source>
        <dbReference type="ARBA" id="ARBA00022737"/>
    </source>
</evidence>
<keyword evidence="5" id="KW-0732">Signal</keyword>
<feature type="domain" description="EGF-like" evidence="6">
    <location>
        <begin position="429"/>
        <end position="458"/>
    </location>
</feature>
<evidence type="ECO:0000256" key="1">
    <source>
        <dbReference type="ARBA" id="ARBA00022536"/>
    </source>
</evidence>
<dbReference type="PROSITE" id="PS50026">
    <property type="entry name" value="EGF_3"/>
    <property type="match status" value="2"/>
</dbReference>
<keyword evidence="1 4" id="KW-0245">EGF-like domain</keyword>
<feature type="signal peptide" evidence="5">
    <location>
        <begin position="1"/>
        <end position="16"/>
    </location>
</feature>
<dbReference type="AlphaFoldDB" id="A0A9W7G851"/>
<accession>A0A9W7G851</accession>
<dbReference type="InterPro" id="IPR000742">
    <property type="entry name" value="EGF"/>
</dbReference>
<feature type="domain" description="EGF-like" evidence="6">
    <location>
        <begin position="20"/>
        <end position="53"/>
    </location>
</feature>
<dbReference type="PROSITE" id="PS00022">
    <property type="entry name" value="EGF_1"/>
    <property type="match status" value="3"/>
</dbReference>
<evidence type="ECO:0000313" key="8">
    <source>
        <dbReference type="Proteomes" id="UP001165065"/>
    </source>
</evidence>
<dbReference type="InterPro" id="IPR013111">
    <property type="entry name" value="EGF_extracell"/>
</dbReference>
<name>A0A9W7G851_9STRA</name>
<proteinExistence type="predicted"/>
<evidence type="ECO:0000256" key="4">
    <source>
        <dbReference type="PROSITE-ProRule" id="PRU00076"/>
    </source>
</evidence>
<evidence type="ECO:0000256" key="5">
    <source>
        <dbReference type="SAM" id="SignalP"/>
    </source>
</evidence>
<dbReference type="InterPro" id="IPR051216">
    <property type="entry name" value="Teneurin"/>
</dbReference>
<sequence length="703" mass="73844">MLRAVSAALAIASAVAQDAAYAPCPNSCSGHGNCDNPNRQCECFDGFMGADCSLMTCPTGPAWADEATGVDIAHNLAECSNRGLCDRTKGTCTCEAGRFEGKACERRTCPNACNFKGRCESMSALATMRDPGELITQCDTSLICVNADCSTTNYENCKTVYAYDTIWDADMMYGCVCDDDYYGVDCSLRLCPTGDDPLTGSSSAVTPEVNHKMIVTCTATGGTFTLTFKGETTAAIAWDATTSAVTQALHGLTTIKSDFDTAVTVTFSGTNLAACKDDSNTIDITFTQNFGNLPVLIPDGSLLTSTGVFEASITTATSIPGTKEDDFCSNRGVCDTETGVCACTSTDFATSNGANAAGQRGDCGFQTVSQVTSCPGTDGIDCNGKGNCLADFVCECMQGYTGADCSLLSCPSGKNWFGFPTAANNAHLDLVECSGAGKCDTEAGTCECMDGFTGSSCQLMSCPGDPICNGNGICYTMGDLAELATLNGEATAYTYGKTPNDPATWDYDKIQGCKCDDGFEGYDCSLMTCPYGDDPENNNRQVNEIQMVVCDESTGTDGTFQFKFREIEMSTSLAYSATVADVKTALEGLSSIAGVNVYHDDTALDATTAAVCASGGRTFYVEFLRPTGDVPLLVASYTNLEEVIVSEFLKGTKEWIECSGRGLCDYELGLCTCVTGFGASDGQGNSGIYADCGYKMPIVVADE</sequence>
<dbReference type="Gene3D" id="2.10.25.10">
    <property type="entry name" value="Laminin"/>
    <property type="match status" value="3"/>
</dbReference>
<dbReference type="OrthoDB" id="442731at2759"/>